<evidence type="ECO:0000313" key="2">
    <source>
        <dbReference type="EMBL" id="KAK9870507.1"/>
    </source>
</evidence>
<accession>A0AAW1TII3</accession>
<comment type="caution">
    <text evidence="2">The sequence shown here is derived from an EMBL/GenBank/DDBJ whole genome shotgun (WGS) entry which is preliminary data.</text>
</comment>
<protein>
    <submittedName>
        <fullName evidence="2">Uncharacterized protein</fullName>
    </submittedName>
</protein>
<evidence type="ECO:0000256" key="1">
    <source>
        <dbReference type="SAM" id="MobiDB-lite"/>
    </source>
</evidence>
<feature type="region of interest" description="Disordered" evidence="1">
    <location>
        <begin position="14"/>
        <end position="43"/>
    </location>
</feature>
<evidence type="ECO:0000313" key="3">
    <source>
        <dbReference type="Proteomes" id="UP001431783"/>
    </source>
</evidence>
<proteinExistence type="predicted"/>
<sequence length="114" mass="13535">MSYEEEQTKVLALSTETENDNIESAESETELHNEAKGEYTDGADRRNRKVYLRKNGLNWNKLPPNLLFIYRENNKDFKVSRRSLIKMWELELIPDHISERKGNPRISRSIRQKI</sequence>
<organism evidence="2 3">
    <name type="scientific">Henosepilachna vigintioctopunctata</name>
    <dbReference type="NCBI Taxonomy" id="420089"/>
    <lineage>
        <taxon>Eukaryota</taxon>
        <taxon>Metazoa</taxon>
        <taxon>Ecdysozoa</taxon>
        <taxon>Arthropoda</taxon>
        <taxon>Hexapoda</taxon>
        <taxon>Insecta</taxon>
        <taxon>Pterygota</taxon>
        <taxon>Neoptera</taxon>
        <taxon>Endopterygota</taxon>
        <taxon>Coleoptera</taxon>
        <taxon>Polyphaga</taxon>
        <taxon>Cucujiformia</taxon>
        <taxon>Coccinelloidea</taxon>
        <taxon>Coccinellidae</taxon>
        <taxon>Epilachninae</taxon>
        <taxon>Epilachnini</taxon>
        <taxon>Henosepilachna</taxon>
    </lineage>
</organism>
<feature type="compositionally biased region" description="Basic and acidic residues" evidence="1">
    <location>
        <begin position="29"/>
        <end position="43"/>
    </location>
</feature>
<dbReference type="AlphaFoldDB" id="A0AAW1TII3"/>
<name>A0AAW1TII3_9CUCU</name>
<feature type="compositionally biased region" description="Acidic residues" evidence="1">
    <location>
        <begin position="17"/>
        <end position="28"/>
    </location>
</feature>
<gene>
    <name evidence="2" type="ORF">WA026_008064</name>
</gene>
<dbReference type="Proteomes" id="UP001431783">
    <property type="component" value="Unassembled WGS sequence"/>
</dbReference>
<keyword evidence="3" id="KW-1185">Reference proteome</keyword>
<reference evidence="2 3" key="1">
    <citation type="submission" date="2023-03" db="EMBL/GenBank/DDBJ databases">
        <title>Genome insight into feeding habits of ladybird beetles.</title>
        <authorList>
            <person name="Li H.-S."/>
            <person name="Huang Y.-H."/>
            <person name="Pang H."/>
        </authorList>
    </citation>
    <scope>NUCLEOTIDE SEQUENCE [LARGE SCALE GENOMIC DNA]</scope>
    <source>
        <strain evidence="2">SYSU_2023b</strain>
        <tissue evidence="2">Whole body</tissue>
    </source>
</reference>
<dbReference type="EMBL" id="JARQZJ010000003">
    <property type="protein sequence ID" value="KAK9870507.1"/>
    <property type="molecule type" value="Genomic_DNA"/>
</dbReference>